<keyword evidence="3" id="KW-0444">Lipid biosynthesis</keyword>
<organism evidence="14 15">
    <name type="scientific">[Torrubiella] hemipterigena</name>
    <dbReference type="NCBI Taxonomy" id="1531966"/>
    <lineage>
        <taxon>Eukaryota</taxon>
        <taxon>Fungi</taxon>
        <taxon>Dikarya</taxon>
        <taxon>Ascomycota</taxon>
        <taxon>Pezizomycotina</taxon>
        <taxon>Sordariomycetes</taxon>
        <taxon>Hypocreomycetidae</taxon>
        <taxon>Hypocreales</taxon>
        <taxon>Clavicipitaceae</taxon>
        <taxon>Clavicipitaceae incertae sedis</taxon>
        <taxon>'Torrubiella' clade</taxon>
    </lineage>
</organism>
<dbReference type="InterPro" id="IPR013154">
    <property type="entry name" value="ADH-like_N"/>
</dbReference>
<proteinExistence type="inferred from homology"/>
<evidence type="ECO:0000256" key="1">
    <source>
        <dbReference type="ARBA" id="ARBA00004173"/>
    </source>
</evidence>
<keyword evidence="7" id="KW-0560">Oxidoreductase</keyword>
<dbReference type="EMBL" id="CDHN01000001">
    <property type="protein sequence ID" value="CEJ82917.1"/>
    <property type="molecule type" value="Genomic_DNA"/>
</dbReference>
<evidence type="ECO:0000256" key="7">
    <source>
        <dbReference type="ARBA" id="ARBA00023002"/>
    </source>
</evidence>
<dbReference type="InterPro" id="IPR011032">
    <property type="entry name" value="GroES-like_sf"/>
</dbReference>
<evidence type="ECO:0000256" key="12">
    <source>
        <dbReference type="ARBA" id="ARBA00048843"/>
    </source>
</evidence>
<keyword evidence="8" id="KW-0443">Lipid metabolism</keyword>
<dbReference type="InterPro" id="IPR051034">
    <property type="entry name" value="Mito_Enoyl-ACP_Reductase"/>
</dbReference>
<reference evidence="14 15" key="1">
    <citation type="journal article" date="2015" name="Genome Announc.">
        <title>Draft Genome Sequence and Gene Annotation of the Entomopathogenic Fungus Verticillium hemipterigenum.</title>
        <authorList>
            <person name="Horn F."/>
            <person name="Habel A."/>
            <person name="Scharf D.H."/>
            <person name="Dworschak J."/>
            <person name="Brakhage A.A."/>
            <person name="Guthke R."/>
            <person name="Hertweck C."/>
            <person name="Linde J."/>
        </authorList>
    </citation>
    <scope>NUCLEOTIDE SEQUENCE [LARGE SCALE GENOMIC DNA]</scope>
</reference>
<evidence type="ECO:0000259" key="13">
    <source>
        <dbReference type="SMART" id="SM00829"/>
    </source>
</evidence>
<name>A0A0A1T9E8_9HYPO</name>
<evidence type="ECO:0000256" key="4">
    <source>
        <dbReference type="ARBA" id="ARBA00022832"/>
    </source>
</evidence>
<evidence type="ECO:0000256" key="8">
    <source>
        <dbReference type="ARBA" id="ARBA00023098"/>
    </source>
</evidence>
<dbReference type="InterPro" id="IPR020843">
    <property type="entry name" value="ER"/>
</dbReference>
<keyword evidence="9" id="KW-0496">Mitochondrion</keyword>
<accession>A0A0A1T9E8</accession>
<dbReference type="PANTHER" id="PTHR43981">
    <property type="entry name" value="ENOYL-[ACYL-CARRIER-PROTEIN] REDUCTASE, MITOCHONDRIAL"/>
    <property type="match status" value="1"/>
</dbReference>
<dbReference type="PANTHER" id="PTHR43981:SF2">
    <property type="entry name" value="ENOYL-[ACYL-CARRIER-PROTEIN] REDUCTASE, MITOCHONDRIAL"/>
    <property type="match status" value="1"/>
</dbReference>
<evidence type="ECO:0000313" key="14">
    <source>
        <dbReference type="EMBL" id="CEJ82917.1"/>
    </source>
</evidence>
<dbReference type="SUPFAM" id="SSF50129">
    <property type="entry name" value="GroES-like"/>
    <property type="match status" value="1"/>
</dbReference>
<dbReference type="EC" id="1.3.1.104" evidence="11"/>
<dbReference type="GO" id="GO:0005739">
    <property type="term" value="C:mitochondrion"/>
    <property type="evidence" value="ECO:0007669"/>
    <property type="project" value="UniProtKB-SubCell"/>
</dbReference>
<protein>
    <recommendedName>
        <fullName evidence="11">enoyl-[acyl-carrier-protein] reductase</fullName>
        <ecNumber evidence="11">1.3.1.104</ecNumber>
    </recommendedName>
</protein>
<evidence type="ECO:0000256" key="2">
    <source>
        <dbReference type="ARBA" id="ARBA00010371"/>
    </source>
</evidence>
<comment type="subcellular location">
    <subcellularLocation>
        <location evidence="1">Mitochondrion</location>
    </subcellularLocation>
</comment>
<comment type="catalytic activity">
    <reaction evidence="12">
        <text>a 2,3-saturated acyl-[ACP] + NADP(+) = a (2E)-enoyl-[ACP] + NADPH + H(+)</text>
        <dbReference type="Rhea" id="RHEA:22564"/>
        <dbReference type="Rhea" id="RHEA-COMP:9925"/>
        <dbReference type="Rhea" id="RHEA-COMP:9926"/>
        <dbReference type="ChEBI" id="CHEBI:15378"/>
        <dbReference type="ChEBI" id="CHEBI:57783"/>
        <dbReference type="ChEBI" id="CHEBI:58349"/>
        <dbReference type="ChEBI" id="CHEBI:78784"/>
        <dbReference type="ChEBI" id="CHEBI:78785"/>
        <dbReference type="EC" id="1.3.1.104"/>
    </reaction>
</comment>
<dbReference type="CDD" id="cd08290">
    <property type="entry name" value="ETR"/>
    <property type="match status" value="1"/>
</dbReference>
<dbReference type="SUPFAM" id="SSF51735">
    <property type="entry name" value="NAD(P)-binding Rossmann-fold domains"/>
    <property type="match status" value="1"/>
</dbReference>
<dbReference type="InterPro" id="IPR036291">
    <property type="entry name" value="NAD(P)-bd_dom_sf"/>
</dbReference>
<dbReference type="Gene3D" id="3.90.180.10">
    <property type="entry name" value="Medium-chain alcohol dehydrogenases, catalytic domain"/>
    <property type="match status" value="1"/>
</dbReference>
<keyword evidence="15" id="KW-1185">Reference proteome</keyword>
<keyword evidence="6" id="KW-0809">Transit peptide</keyword>
<dbReference type="Gene3D" id="3.40.50.720">
    <property type="entry name" value="NAD(P)-binding Rossmann-like Domain"/>
    <property type="match status" value="1"/>
</dbReference>
<evidence type="ECO:0000256" key="5">
    <source>
        <dbReference type="ARBA" id="ARBA00022857"/>
    </source>
</evidence>
<evidence type="ECO:0000256" key="6">
    <source>
        <dbReference type="ARBA" id="ARBA00022946"/>
    </source>
</evidence>
<evidence type="ECO:0000256" key="10">
    <source>
        <dbReference type="ARBA" id="ARBA00023160"/>
    </source>
</evidence>
<dbReference type="Pfam" id="PF08240">
    <property type="entry name" value="ADH_N"/>
    <property type="match status" value="1"/>
</dbReference>
<evidence type="ECO:0000256" key="9">
    <source>
        <dbReference type="ARBA" id="ARBA00023128"/>
    </source>
</evidence>
<evidence type="ECO:0000256" key="3">
    <source>
        <dbReference type="ARBA" id="ARBA00022516"/>
    </source>
</evidence>
<keyword evidence="4" id="KW-0276">Fatty acid metabolism</keyword>
<dbReference type="AlphaFoldDB" id="A0A0A1T9E8"/>
<evidence type="ECO:0000313" key="15">
    <source>
        <dbReference type="Proteomes" id="UP000039046"/>
    </source>
</evidence>
<sequence>MTNKRDTIITYTGISNDPASVIQVSTAPCAETLAADEVLVEFIASPINPQDLLVISGKYPVQPSNRHEERLIPGYDGICQVVGVGAAVSKLCVGDRAIPLRHGLGTWRSSAIVNESLLIKVPENLDPVAGCVLKMGAMVAACLLRERPALRPGDWIIQNAGGSTIATMVSQLARMSGVKTCSIIRDRPAAQDERRRLLQGGADAVVTESELEAASGAPLPILQGKRVVLGLDSVFGESGTRLVGQLTLGATYINYGSLGGMDKELRLTQQDVFWKRITFRNFRLSEWTGSMTTDELQDLLQWLSEAFVSGQLRAPAVQLVDVSGHDAEHHVQAALRNSTASSGCVGTKKSVLVFRKGITGVELRETTPASAPKDLPVRAAATMATTGPTGDVVVAAPPEATASA</sequence>
<keyword evidence="5" id="KW-0521">NADP</keyword>
<dbReference type="HOGENOM" id="CLU_026673_17_0_1"/>
<gene>
    <name evidence="14" type="ORF">VHEMI02957</name>
</gene>
<dbReference type="Proteomes" id="UP000039046">
    <property type="component" value="Unassembled WGS sequence"/>
</dbReference>
<dbReference type="SMART" id="SM00829">
    <property type="entry name" value="PKS_ER"/>
    <property type="match status" value="1"/>
</dbReference>
<evidence type="ECO:0000256" key="11">
    <source>
        <dbReference type="ARBA" id="ARBA00038963"/>
    </source>
</evidence>
<feature type="domain" description="Enoyl reductase (ER)" evidence="13">
    <location>
        <begin position="16"/>
        <end position="335"/>
    </location>
</feature>
<dbReference type="OrthoDB" id="7482721at2759"/>
<dbReference type="GO" id="GO:0006633">
    <property type="term" value="P:fatty acid biosynthetic process"/>
    <property type="evidence" value="ECO:0007669"/>
    <property type="project" value="UniProtKB-KW"/>
</dbReference>
<keyword evidence="10" id="KW-0275">Fatty acid biosynthesis</keyword>
<dbReference type="STRING" id="1531966.A0A0A1T9E8"/>
<dbReference type="GO" id="GO:0141148">
    <property type="term" value="F:enoyl-[acyl-carrier-protein] reductase (NADPH) activity"/>
    <property type="evidence" value="ECO:0007669"/>
    <property type="project" value="UniProtKB-EC"/>
</dbReference>
<comment type="similarity">
    <text evidence="2">Belongs to the zinc-containing alcohol dehydrogenase family. Quinone oxidoreductase subfamily.</text>
</comment>